<dbReference type="Gene3D" id="3.30.360.10">
    <property type="entry name" value="Dihydrodipicolinate Reductase, domain 2"/>
    <property type="match status" value="1"/>
</dbReference>
<dbReference type="Gene3D" id="3.40.50.720">
    <property type="entry name" value="NAD(P)-binding Rossmann-like Domain"/>
    <property type="match status" value="1"/>
</dbReference>
<dbReference type="InterPro" id="IPR000683">
    <property type="entry name" value="Gfo/Idh/MocA-like_OxRdtase_N"/>
</dbReference>
<dbReference type="EMBL" id="FOQO01000003">
    <property type="protein sequence ID" value="SFI30433.1"/>
    <property type="molecule type" value="Genomic_DNA"/>
</dbReference>
<evidence type="ECO:0000259" key="1">
    <source>
        <dbReference type="Pfam" id="PF01408"/>
    </source>
</evidence>
<dbReference type="PANTHER" id="PTHR43818:SF5">
    <property type="entry name" value="OXIDOREDUCTASE FAMILY PROTEIN"/>
    <property type="match status" value="1"/>
</dbReference>
<dbReference type="GO" id="GO:0000166">
    <property type="term" value="F:nucleotide binding"/>
    <property type="evidence" value="ECO:0007669"/>
    <property type="project" value="InterPro"/>
</dbReference>
<evidence type="ECO:0000259" key="2">
    <source>
        <dbReference type="Pfam" id="PF19051"/>
    </source>
</evidence>
<dbReference type="OrthoDB" id="9763611at2"/>
<dbReference type="SUPFAM" id="SSF51735">
    <property type="entry name" value="NAD(P)-binding Rossmann-fold domains"/>
    <property type="match status" value="1"/>
</dbReference>
<dbReference type="SUPFAM" id="SSF55347">
    <property type="entry name" value="Glyceraldehyde-3-phosphate dehydrogenase-like, C-terminal domain"/>
    <property type="match status" value="1"/>
</dbReference>
<dbReference type="InterPro" id="IPR043906">
    <property type="entry name" value="Gfo/Idh/MocA_OxRdtase_bact_C"/>
</dbReference>
<dbReference type="AlphaFoldDB" id="A0A1I3H452"/>
<dbReference type="Pfam" id="PF01408">
    <property type="entry name" value="GFO_IDH_MocA"/>
    <property type="match status" value="1"/>
</dbReference>
<keyword evidence="4" id="KW-1185">Reference proteome</keyword>
<dbReference type="Proteomes" id="UP000198670">
    <property type="component" value="Unassembled WGS sequence"/>
</dbReference>
<accession>A0A1I3H452</accession>
<organism evidence="3 4">
    <name type="scientific">Parapedobacter indicus</name>
    <dbReference type="NCBI Taxonomy" id="1477437"/>
    <lineage>
        <taxon>Bacteria</taxon>
        <taxon>Pseudomonadati</taxon>
        <taxon>Bacteroidota</taxon>
        <taxon>Sphingobacteriia</taxon>
        <taxon>Sphingobacteriales</taxon>
        <taxon>Sphingobacteriaceae</taxon>
        <taxon>Parapedobacter</taxon>
    </lineage>
</organism>
<gene>
    <name evidence="3" type="ORF">SAMN05444682_103215</name>
</gene>
<dbReference type="PANTHER" id="PTHR43818">
    <property type="entry name" value="BCDNA.GH03377"/>
    <property type="match status" value="1"/>
</dbReference>
<dbReference type="STRING" id="1477437.SAMN05444682_103215"/>
<sequence length="420" mass="47236">MDRRSFLKQSATLSGIAIVPRFVLGGKGFLAPSDRLTLGFIGTGRQALTLQKNFTATERIKIVGAADVYRSKLEHFVRQLSAYSDQSSANCRKYDDFRELLNNGSIDAVVISAPDHWHGVMATLAADAKKDIYCEKPLALTIQESRAIVKAAARNQVVFQTGSMQRSAEEFRKAVNVIRNGYLGEITQVRVNIGGPPVPFDLPEEKLPADLNWEMWLGPNDEVPYNHELAPVIGDPMWARWRYYIGLGGGDMTDWGAHMFDIVQWALDMDGKGPVSITPPDGKDTSVLTYRYDNGVVMTQSDAEKGRFIVFEGTEGQLRVQRRLLETNPKKLKDTIIDAASEKVYHSENHYIDFLDAIRSRKQPICPAEVGHRTNTVCLIGNIAYQLGRSLRWDYVNECFVDDEEANAKLGRRLRRPWII</sequence>
<reference evidence="3 4" key="1">
    <citation type="submission" date="2016-10" db="EMBL/GenBank/DDBJ databases">
        <authorList>
            <person name="de Groot N.N."/>
        </authorList>
    </citation>
    <scope>NUCLEOTIDE SEQUENCE [LARGE SCALE GENOMIC DNA]</scope>
    <source>
        <strain evidence="3 4">RK1</strain>
    </source>
</reference>
<feature type="domain" description="Gfo/Idh/MocA-like oxidoreductase N-terminal" evidence="1">
    <location>
        <begin position="38"/>
        <end position="162"/>
    </location>
</feature>
<protein>
    <submittedName>
        <fullName evidence="3">Predicted dehydrogenase</fullName>
    </submittedName>
</protein>
<dbReference type="InterPro" id="IPR036291">
    <property type="entry name" value="NAD(P)-bd_dom_sf"/>
</dbReference>
<evidence type="ECO:0000313" key="4">
    <source>
        <dbReference type="Proteomes" id="UP000198670"/>
    </source>
</evidence>
<evidence type="ECO:0000313" key="3">
    <source>
        <dbReference type="EMBL" id="SFI30433.1"/>
    </source>
</evidence>
<dbReference type="RefSeq" id="WP_090626255.1">
    <property type="nucleotide sequence ID" value="NZ_FOQO01000003.1"/>
</dbReference>
<proteinExistence type="predicted"/>
<dbReference type="InterPro" id="IPR050463">
    <property type="entry name" value="Gfo/Idh/MocA_oxidrdct_glycsds"/>
</dbReference>
<dbReference type="Pfam" id="PF19051">
    <property type="entry name" value="GFO_IDH_MocA_C2"/>
    <property type="match status" value="1"/>
</dbReference>
<name>A0A1I3H452_9SPHI</name>
<feature type="domain" description="Gfo/Idh/MocA-like oxidoreductase bacterial type C-terminal" evidence="2">
    <location>
        <begin position="202"/>
        <end position="419"/>
    </location>
</feature>